<gene>
    <name evidence="2" type="ORF">DV515_00004580</name>
</gene>
<protein>
    <submittedName>
        <fullName evidence="2">Uncharacterized protein</fullName>
    </submittedName>
</protein>
<comment type="caution">
    <text evidence="2">The sequence shown here is derived from an EMBL/GenBank/DDBJ whole genome shotgun (WGS) entry which is preliminary data.</text>
</comment>
<evidence type="ECO:0000313" key="3">
    <source>
        <dbReference type="Proteomes" id="UP000276834"/>
    </source>
</evidence>
<dbReference type="Proteomes" id="UP000276834">
    <property type="component" value="Unassembled WGS sequence"/>
</dbReference>
<sequence length="82" mass="8777">ICLEPGDGRRDPGGLHLPSHASGLTDMECHVRGCVTGHPLLILGITLDLSQEPHILLSGYKQTGDGEGEREEHPFIHGNCGK</sequence>
<dbReference type="EMBL" id="QUSF01000009">
    <property type="protein sequence ID" value="RLW06250.1"/>
    <property type="molecule type" value="Genomic_DNA"/>
</dbReference>
<proteinExistence type="predicted"/>
<evidence type="ECO:0000256" key="1">
    <source>
        <dbReference type="SAM" id="MobiDB-lite"/>
    </source>
</evidence>
<name>A0A3L8SQX6_CHLGU</name>
<feature type="non-terminal residue" evidence="2">
    <location>
        <position position="1"/>
    </location>
</feature>
<feature type="region of interest" description="Disordered" evidence="1">
    <location>
        <begin position="60"/>
        <end position="82"/>
    </location>
</feature>
<evidence type="ECO:0000313" key="2">
    <source>
        <dbReference type="EMBL" id="RLW06250.1"/>
    </source>
</evidence>
<reference evidence="2 3" key="1">
    <citation type="journal article" date="2018" name="Proc. R. Soc. B">
        <title>A non-coding region near Follistatin controls head colour polymorphism in the Gouldian finch.</title>
        <authorList>
            <person name="Toomey M.B."/>
            <person name="Marques C.I."/>
            <person name="Andrade P."/>
            <person name="Araujo P.M."/>
            <person name="Sabatino S."/>
            <person name="Gazda M.A."/>
            <person name="Afonso S."/>
            <person name="Lopes R.J."/>
            <person name="Corbo J.C."/>
            <person name="Carneiro M."/>
        </authorList>
    </citation>
    <scope>NUCLEOTIDE SEQUENCE [LARGE SCALE GENOMIC DNA]</scope>
    <source>
        <strain evidence="2">Red01</strain>
        <tissue evidence="2">Muscle</tissue>
    </source>
</reference>
<keyword evidence="3" id="KW-1185">Reference proteome</keyword>
<accession>A0A3L8SQX6</accession>
<organism evidence="2 3">
    <name type="scientific">Chloebia gouldiae</name>
    <name type="common">Gouldian finch</name>
    <name type="synonym">Erythrura gouldiae</name>
    <dbReference type="NCBI Taxonomy" id="44316"/>
    <lineage>
        <taxon>Eukaryota</taxon>
        <taxon>Metazoa</taxon>
        <taxon>Chordata</taxon>
        <taxon>Craniata</taxon>
        <taxon>Vertebrata</taxon>
        <taxon>Euteleostomi</taxon>
        <taxon>Archelosauria</taxon>
        <taxon>Archosauria</taxon>
        <taxon>Dinosauria</taxon>
        <taxon>Saurischia</taxon>
        <taxon>Theropoda</taxon>
        <taxon>Coelurosauria</taxon>
        <taxon>Aves</taxon>
        <taxon>Neognathae</taxon>
        <taxon>Neoaves</taxon>
        <taxon>Telluraves</taxon>
        <taxon>Australaves</taxon>
        <taxon>Passeriformes</taxon>
        <taxon>Passeroidea</taxon>
        <taxon>Passeridae</taxon>
        <taxon>Chloebia</taxon>
    </lineage>
</organism>
<dbReference type="AlphaFoldDB" id="A0A3L8SQX6"/>